<dbReference type="OrthoDB" id="9810066at2"/>
<dbReference type="STRING" id="594679.SD28_07520"/>
<organism evidence="1 2">
    <name type="scientific">Allofrancisella guangzhouensis</name>
    <dbReference type="NCBI Taxonomy" id="594679"/>
    <lineage>
        <taxon>Bacteria</taxon>
        <taxon>Pseudomonadati</taxon>
        <taxon>Pseudomonadota</taxon>
        <taxon>Gammaproteobacteria</taxon>
        <taxon>Thiotrichales</taxon>
        <taxon>Francisellaceae</taxon>
        <taxon>Allofrancisella</taxon>
    </lineage>
</organism>
<dbReference type="InterPro" id="IPR014622">
    <property type="entry name" value="UCP036794_erythomycin"/>
</dbReference>
<reference evidence="1 2" key="1">
    <citation type="submission" date="2014-12" db="EMBL/GenBank/DDBJ databases">
        <title>Complete genome sequence of Francisella guanzhouensis strain 08HL01032 isolated from air-conditioning system in China.</title>
        <authorList>
            <person name="Svensson D."/>
            <person name="Ohrman C."/>
            <person name="Backman S."/>
            <person name="Karlsson E."/>
            <person name="Nilsson E."/>
            <person name="Bystrom M."/>
            <person name="Larkeryd A."/>
            <person name="Stenberg P."/>
            <person name="Scholtz H.C."/>
            <person name="Forsman M."/>
            <person name="Sjodin A."/>
        </authorList>
    </citation>
    <scope>NUCLEOTIDE SEQUENCE [LARGE SCALE GENOMIC DNA]</scope>
    <source>
        <strain evidence="1 2">08HL01032</strain>
    </source>
</reference>
<dbReference type="PANTHER" id="PTHR31299:SF0">
    <property type="entry name" value="ESTERASE, PUTATIVE (AFU_ORTHOLOGUE AFUA_1G05850)-RELATED"/>
    <property type="match status" value="1"/>
</dbReference>
<dbReference type="SUPFAM" id="SSF159501">
    <property type="entry name" value="EreA/ChaN-like"/>
    <property type="match status" value="1"/>
</dbReference>
<dbReference type="EMBL" id="CP010427">
    <property type="protein sequence ID" value="AJC49468.1"/>
    <property type="molecule type" value="Genomic_DNA"/>
</dbReference>
<dbReference type="Gene3D" id="3.30.1870.10">
    <property type="entry name" value="EreA-like, domain 2"/>
    <property type="match status" value="1"/>
</dbReference>
<dbReference type="PIRSF" id="PIRSF036794">
    <property type="entry name" value="UCP_erythr_ester"/>
    <property type="match status" value="1"/>
</dbReference>
<sequence length="437" mass="50862">MSTQSKVISDKLIKLLNEEIIAFDIKEQPSYQDLAKLIGDARIVLMGEATHGTSEFYQTRMELSKHLIREKGFKAIAIEGDWTSVYPLHCYCKSLSKLNKTQEALKAFDRFPKWMWCNTDMLKFIEQLRQFNDNYENKEDKVGIYGLDLYCLNEATRAIINYLQEYDPEAAEMAAKRYACFGQVQMDPQFYGYAVEKHLRKACLDEVTTQLLETYRTAYQNLNIDTTLDFKEQQFYMTQNARVVKNAEYYYRTMFESQTSTWNIRDQHMADTLQNIISHIETLTNKPAKVIVWAHNSHIGDARATEMSEHGEINLGQLVRERFNTNSFLLGFSTATGMVTAASKWGTKAESKAINPPLKGSYEWFFHQLDEKQFLLNLREETHLTHLLKLPLLQRAIGVIYSPETERMSHYYFSRLPYQFDALIHLDHTKGVMPLDS</sequence>
<keyword evidence="2" id="KW-1185">Reference proteome</keyword>
<dbReference type="Proteomes" id="UP000031104">
    <property type="component" value="Chromosome"/>
</dbReference>
<dbReference type="CDD" id="cd14728">
    <property type="entry name" value="Ere-like"/>
    <property type="match status" value="1"/>
</dbReference>
<accession>A0A0A8E629</accession>
<dbReference type="GO" id="GO:0046677">
    <property type="term" value="P:response to antibiotic"/>
    <property type="evidence" value="ECO:0007669"/>
    <property type="project" value="InterPro"/>
</dbReference>
<dbReference type="PANTHER" id="PTHR31299">
    <property type="entry name" value="ESTERASE, PUTATIVE (AFU_ORTHOLOGUE AFUA_1G05850)-RELATED"/>
    <property type="match status" value="1"/>
</dbReference>
<dbReference type="AlphaFoldDB" id="A0A0A8E629"/>
<gene>
    <name evidence="1" type="ORF">SD28_07520</name>
</gene>
<dbReference type="RefSeq" id="WP_039125572.1">
    <property type="nucleotide sequence ID" value="NZ_CP010427.1"/>
</dbReference>
<dbReference type="Pfam" id="PF05139">
    <property type="entry name" value="Erythro_esteras"/>
    <property type="match status" value="1"/>
</dbReference>
<evidence type="ECO:0000313" key="1">
    <source>
        <dbReference type="EMBL" id="AJC49468.1"/>
    </source>
</evidence>
<evidence type="ECO:0000313" key="2">
    <source>
        <dbReference type="Proteomes" id="UP000031104"/>
    </source>
</evidence>
<dbReference type="InterPro" id="IPR007815">
    <property type="entry name" value="Emycin_Estase"/>
</dbReference>
<dbReference type="KEGG" id="fgu:SD28_07520"/>
<dbReference type="Gene3D" id="3.40.1660.10">
    <property type="entry name" value="EreA-like (biosynthetic domain)"/>
    <property type="match status" value="1"/>
</dbReference>
<dbReference type="InterPro" id="IPR052036">
    <property type="entry name" value="Hydrolase/PRTase-associated"/>
</dbReference>
<dbReference type="Gene3D" id="1.20.1440.30">
    <property type="entry name" value="Biosynthetic Protein domain"/>
    <property type="match status" value="1"/>
</dbReference>
<dbReference type="HOGENOM" id="CLU_026490_1_0_6"/>
<protein>
    <submittedName>
        <fullName evidence="1">Erythromycin esterase</fullName>
    </submittedName>
</protein>
<name>A0A0A8E629_9GAMM</name>
<proteinExistence type="predicted"/>